<evidence type="ECO:0000256" key="6">
    <source>
        <dbReference type="SAM" id="MobiDB-lite"/>
    </source>
</evidence>
<evidence type="ECO:0000256" key="3">
    <source>
        <dbReference type="ARBA" id="ARBA00022989"/>
    </source>
</evidence>
<dbReference type="EMBL" id="ADBL01002843">
    <property type="status" value="NOT_ANNOTATED_CDS"/>
    <property type="molecule type" value="Genomic_DNA"/>
</dbReference>
<evidence type="ECO:0000256" key="2">
    <source>
        <dbReference type="ARBA" id="ARBA00022692"/>
    </source>
</evidence>
<dbReference type="PANTHER" id="PTHR33048:SF47">
    <property type="entry name" value="INTEGRAL MEMBRANE PROTEIN-RELATED"/>
    <property type="match status" value="1"/>
</dbReference>
<evidence type="ECO:0000259" key="8">
    <source>
        <dbReference type="Pfam" id="PF20684"/>
    </source>
</evidence>
<keyword evidence="11" id="KW-1185">Reference proteome</keyword>
<feature type="transmembrane region" description="Helical" evidence="7">
    <location>
        <begin position="226"/>
        <end position="244"/>
    </location>
</feature>
<dbReference type="Pfam" id="PF20684">
    <property type="entry name" value="Fung_rhodopsin"/>
    <property type="match status" value="1"/>
</dbReference>
<evidence type="ECO:0000256" key="4">
    <source>
        <dbReference type="ARBA" id="ARBA00023136"/>
    </source>
</evidence>
<reference evidence="10" key="4">
    <citation type="journal article" date="2015" name="G3 (Bethesda)">
        <title>Genome sequences of three phytopathogenic species of the Magnaporthaceae family of fungi.</title>
        <authorList>
            <person name="Okagaki L.H."/>
            <person name="Nunes C.C."/>
            <person name="Sailsbery J."/>
            <person name="Clay B."/>
            <person name="Brown D."/>
            <person name="John T."/>
            <person name="Oh Y."/>
            <person name="Young N."/>
            <person name="Fitzgerald M."/>
            <person name="Haas B.J."/>
            <person name="Zeng Q."/>
            <person name="Young S."/>
            <person name="Adiconis X."/>
            <person name="Fan L."/>
            <person name="Levin J.Z."/>
            <person name="Mitchell T.K."/>
            <person name="Okubara P.A."/>
            <person name="Farman M.L."/>
            <person name="Kohn L.M."/>
            <person name="Birren B."/>
            <person name="Ma L.-J."/>
            <person name="Dean R.A."/>
        </authorList>
    </citation>
    <scope>NUCLEOTIDE SEQUENCE</scope>
    <source>
        <strain evidence="10">ATCC 64411 / 73-15</strain>
    </source>
</reference>
<dbReference type="OrthoDB" id="5342292at2759"/>
<evidence type="ECO:0000313" key="9">
    <source>
        <dbReference type="EMBL" id="KLU92598.1"/>
    </source>
</evidence>
<reference evidence="11" key="2">
    <citation type="submission" date="2010-05" db="EMBL/GenBank/DDBJ databases">
        <title>The genome sequence of Magnaporthe poae strain ATCC 64411.</title>
        <authorList>
            <person name="Ma L.-J."/>
            <person name="Dead R."/>
            <person name="Young S."/>
            <person name="Zeng Q."/>
            <person name="Koehrsen M."/>
            <person name="Alvarado L."/>
            <person name="Berlin A."/>
            <person name="Chapman S.B."/>
            <person name="Chen Z."/>
            <person name="Freedman E."/>
            <person name="Gellesch M."/>
            <person name="Goldberg J."/>
            <person name="Griggs A."/>
            <person name="Gujja S."/>
            <person name="Heilman E.R."/>
            <person name="Heiman D."/>
            <person name="Hepburn T."/>
            <person name="Howarth C."/>
            <person name="Jen D."/>
            <person name="Larson L."/>
            <person name="Mehta T."/>
            <person name="Neiman D."/>
            <person name="Pearson M."/>
            <person name="Roberts A."/>
            <person name="Saif S."/>
            <person name="Shea T."/>
            <person name="Shenoy N."/>
            <person name="Sisk P."/>
            <person name="Stolte C."/>
            <person name="Sykes S."/>
            <person name="Walk T."/>
            <person name="White J."/>
            <person name="Yandava C."/>
            <person name="Haas B."/>
            <person name="Nusbaum C."/>
            <person name="Birren B."/>
        </authorList>
    </citation>
    <scope>NUCLEOTIDE SEQUENCE [LARGE SCALE GENOMIC DNA]</scope>
    <source>
        <strain evidence="11">ATCC 64411 / 73-15</strain>
    </source>
</reference>
<feature type="transmembrane region" description="Helical" evidence="7">
    <location>
        <begin position="256"/>
        <end position="283"/>
    </location>
</feature>
<evidence type="ECO:0000256" key="7">
    <source>
        <dbReference type="SAM" id="Phobius"/>
    </source>
</evidence>
<evidence type="ECO:0000256" key="5">
    <source>
        <dbReference type="ARBA" id="ARBA00038359"/>
    </source>
</evidence>
<dbReference type="GO" id="GO:0016020">
    <property type="term" value="C:membrane"/>
    <property type="evidence" value="ECO:0007669"/>
    <property type="project" value="UniProtKB-SubCell"/>
</dbReference>
<dbReference type="AlphaFoldDB" id="A0A0C4EFJ3"/>
<feature type="compositionally biased region" description="Basic and acidic residues" evidence="6">
    <location>
        <begin position="354"/>
        <end position="365"/>
    </location>
</feature>
<dbReference type="Proteomes" id="UP000011715">
    <property type="component" value="Unassembled WGS sequence"/>
</dbReference>
<comment type="similarity">
    <text evidence="5">Belongs to the SAT4 family.</text>
</comment>
<evidence type="ECO:0000256" key="1">
    <source>
        <dbReference type="ARBA" id="ARBA00004141"/>
    </source>
</evidence>
<feature type="domain" description="Rhodopsin" evidence="8">
    <location>
        <begin position="48"/>
        <end position="289"/>
    </location>
</feature>
<accession>A0A0C4EFJ3</accession>
<feature type="transmembrane region" description="Helical" evidence="7">
    <location>
        <begin position="66"/>
        <end position="89"/>
    </location>
</feature>
<reference evidence="9" key="3">
    <citation type="submission" date="2011-03" db="EMBL/GenBank/DDBJ databases">
        <title>Annotation of Magnaporthe poae ATCC 64411.</title>
        <authorList>
            <person name="Ma L.-J."/>
            <person name="Dead R."/>
            <person name="Young S.K."/>
            <person name="Zeng Q."/>
            <person name="Gargeya S."/>
            <person name="Fitzgerald M."/>
            <person name="Haas B."/>
            <person name="Abouelleil A."/>
            <person name="Alvarado L."/>
            <person name="Arachchi H.M."/>
            <person name="Berlin A."/>
            <person name="Brown A."/>
            <person name="Chapman S.B."/>
            <person name="Chen Z."/>
            <person name="Dunbar C."/>
            <person name="Freedman E."/>
            <person name="Gearin G."/>
            <person name="Gellesch M."/>
            <person name="Goldberg J."/>
            <person name="Griggs A."/>
            <person name="Gujja S."/>
            <person name="Heiman D."/>
            <person name="Howarth C."/>
            <person name="Larson L."/>
            <person name="Lui A."/>
            <person name="MacDonald P.J.P."/>
            <person name="Mehta T."/>
            <person name="Montmayeur A."/>
            <person name="Murphy C."/>
            <person name="Neiman D."/>
            <person name="Pearson M."/>
            <person name="Priest M."/>
            <person name="Roberts A."/>
            <person name="Saif S."/>
            <person name="Shea T."/>
            <person name="Shenoy N."/>
            <person name="Sisk P."/>
            <person name="Stolte C."/>
            <person name="Sykes S."/>
            <person name="Yandava C."/>
            <person name="Wortman J."/>
            <person name="Nusbaum C."/>
            <person name="Birren B."/>
        </authorList>
    </citation>
    <scope>NUCLEOTIDE SEQUENCE</scope>
    <source>
        <strain evidence="9">ATCC 64411</strain>
    </source>
</reference>
<feature type="transmembrane region" description="Helical" evidence="7">
    <location>
        <begin position="195"/>
        <end position="214"/>
    </location>
</feature>
<keyword evidence="4 7" id="KW-0472">Membrane</keyword>
<dbReference type="PANTHER" id="PTHR33048">
    <property type="entry name" value="PTH11-LIKE INTEGRAL MEMBRANE PROTEIN (AFU_ORTHOLOGUE AFUA_5G11245)"/>
    <property type="match status" value="1"/>
</dbReference>
<keyword evidence="3 7" id="KW-1133">Transmembrane helix</keyword>
<dbReference type="EnsemblFungi" id="MAPG_11543T0">
    <property type="protein sequence ID" value="MAPG_11543T0"/>
    <property type="gene ID" value="MAPG_11543"/>
</dbReference>
<comment type="subcellular location">
    <subcellularLocation>
        <location evidence="1">Membrane</location>
        <topology evidence="1">Multi-pass membrane protein</topology>
    </subcellularLocation>
</comment>
<evidence type="ECO:0000313" key="10">
    <source>
        <dbReference type="EnsemblFungi" id="MAPG_11543T0"/>
    </source>
</evidence>
<evidence type="ECO:0000313" key="11">
    <source>
        <dbReference type="Proteomes" id="UP000011715"/>
    </source>
</evidence>
<feature type="region of interest" description="Disordered" evidence="6">
    <location>
        <begin position="298"/>
        <end position="374"/>
    </location>
</feature>
<dbReference type="VEuPathDB" id="FungiDB:MAPG_11543"/>
<organism evidence="10 11">
    <name type="scientific">Magnaporthiopsis poae (strain ATCC 64411 / 73-15)</name>
    <name type="common">Kentucky bluegrass fungus</name>
    <name type="synonym">Magnaporthe poae</name>
    <dbReference type="NCBI Taxonomy" id="644358"/>
    <lineage>
        <taxon>Eukaryota</taxon>
        <taxon>Fungi</taxon>
        <taxon>Dikarya</taxon>
        <taxon>Ascomycota</taxon>
        <taxon>Pezizomycotina</taxon>
        <taxon>Sordariomycetes</taxon>
        <taxon>Sordariomycetidae</taxon>
        <taxon>Magnaporthales</taxon>
        <taxon>Magnaporthaceae</taxon>
        <taxon>Magnaporthiopsis</taxon>
    </lineage>
</organism>
<gene>
    <name evidence="9" type="ORF">MAPG_11543</name>
</gene>
<protein>
    <recommendedName>
        <fullName evidence="8">Rhodopsin domain-containing protein</fullName>
    </recommendedName>
</protein>
<reference evidence="9" key="1">
    <citation type="submission" date="2010-05" db="EMBL/GenBank/DDBJ databases">
        <title>The Genome Sequence of Magnaporthe poae strain ATCC 64411.</title>
        <authorList>
            <consortium name="The Broad Institute Genome Sequencing Platform"/>
            <consortium name="Broad Institute Genome Sequencing Center for Infectious Disease"/>
            <person name="Ma L.-J."/>
            <person name="Dead R."/>
            <person name="Young S."/>
            <person name="Zeng Q."/>
            <person name="Koehrsen M."/>
            <person name="Alvarado L."/>
            <person name="Berlin A."/>
            <person name="Chapman S.B."/>
            <person name="Chen Z."/>
            <person name="Freedman E."/>
            <person name="Gellesch M."/>
            <person name="Goldberg J."/>
            <person name="Griggs A."/>
            <person name="Gujja S."/>
            <person name="Heilman E.R."/>
            <person name="Heiman D."/>
            <person name="Hepburn T."/>
            <person name="Howarth C."/>
            <person name="Jen D."/>
            <person name="Larson L."/>
            <person name="Mehta T."/>
            <person name="Neiman D."/>
            <person name="Pearson M."/>
            <person name="Roberts A."/>
            <person name="Saif S."/>
            <person name="Shea T."/>
            <person name="Shenoy N."/>
            <person name="Sisk P."/>
            <person name="Stolte C."/>
            <person name="Sykes S."/>
            <person name="Walk T."/>
            <person name="White J."/>
            <person name="Yandava C."/>
            <person name="Haas B."/>
            <person name="Nusbaum C."/>
            <person name="Birren B."/>
        </authorList>
    </citation>
    <scope>NUCLEOTIDE SEQUENCE</scope>
    <source>
        <strain evidence="9">ATCC 64411</strain>
    </source>
</reference>
<dbReference type="EMBL" id="GL876982">
    <property type="protein sequence ID" value="KLU92598.1"/>
    <property type="molecule type" value="Genomic_DNA"/>
</dbReference>
<feature type="transmembrane region" description="Helical" evidence="7">
    <location>
        <begin position="109"/>
        <end position="132"/>
    </location>
</feature>
<sequence length="374" mass="41235">MSNATAIIGTMPPPPGVVPNFDDPPSLAPFVVAASVVLPALSTGFVALRFYTAFRLTSVRDASDILLAFAWLLGVAFSVMCLVLLRFGWSRHLWDVPFALFNINFMKLSAISGAFFGMSITFSKLSILVFYTRFASTADRHQRVVIYTLFVIVLVYGTVTSFPFLFACRPMERYWDFTITEGSCIDWKPTMLFNGVMNCLTDVAILLLPVWLLWELRLPLRQKMGVMGVMMTGGLVFGLSIARAEMTISWLPDPDITWGSIPLMIVIACEVHLGLVCVCLLAAKPFLRRHFPKILGNSHRGGTPPPTCVDQPRRRTTRPGVHGYSPPSSQDGGAIAMDEFGGKSPSQTAILERAATRGTEEEQRSKSWAHGPPP</sequence>
<dbReference type="OMA" id="WCVVEAN"/>
<dbReference type="STRING" id="644358.A0A0C4EFJ3"/>
<feature type="transmembrane region" description="Helical" evidence="7">
    <location>
        <begin position="144"/>
        <end position="166"/>
    </location>
</feature>
<dbReference type="eggNOG" id="ENOG502SQB8">
    <property type="taxonomic scope" value="Eukaryota"/>
</dbReference>
<reference evidence="10" key="5">
    <citation type="submission" date="2015-06" db="UniProtKB">
        <authorList>
            <consortium name="EnsemblFungi"/>
        </authorList>
    </citation>
    <scope>IDENTIFICATION</scope>
    <source>
        <strain evidence="10">ATCC 64411</strain>
    </source>
</reference>
<keyword evidence="2 7" id="KW-0812">Transmembrane</keyword>
<feature type="transmembrane region" description="Helical" evidence="7">
    <location>
        <begin position="27"/>
        <end position="54"/>
    </location>
</feature>
<name>A0A0C4EFJ3_MAGP6</name>
<proteinExistence type="inferred from homology"/>
<dbReference type="InterPro" id="IPR049326">
    <property type="entry name" value="Rhodopsin_dom_fungi"/>
</dbReference>
<dbReference type="InterPro" id="IPR052337">
    <property type="entry name" value="SAT4-like"/>
</dbReference>